<keyword evidence="2" id="KW-1133">Transmembrane helix</keyword>
<evidence type="ECO:0000313" key="3">
    <source>
        <dbReference type="EMBL" id="KAJ3508693.1"/>
    </source>
</evidence>
<proteinExistence type="predicted"/>
<dbReference type="AlphaFoldDB" id="A0A9W8K706"/>
<dbReference type="EMBL" id="JANKHO010000539">
    <property type="protein sequence ID" value="KAJ3508693.1"/>
    <property type="molecule type" value="Genomic_DNA"/>
</dbReference>
<keyword evidence="4" id="KW-1185">Reference proteome</keyword>
<evidence type="ECO:0000313" key="4">
    <source>
        <dbReference type="Proteomes" id="UP001148786"/>
    </source>
</evidence>
<gene>
    <name evidence="3" type="ORF">NLJ89_g5616</name>
</gene>
<feature type="transmembrane region" description="Helical" evidence="2">
    <location>
        <begin position="118"/>
        <end position="138"/>
    </location>
</feature>
<evidence type="ECO:0000256" key="2">
    <source>
        <dbReference type="SAM" id="Phobius"/>
    </source>
</evidence>
<accession>A0A9W8K706</accession>
<organism evidence="3 4">
    <name type="scientific">Agrocybe chaxingu</name>
    <dbReference type="NCBI Taxonomy" id="84603"/>
    <lineage>
        <taxon>Eukaryota</taxon>
        <taxon>Fungi</taxon>
        <taxon>Dikarya</taxon>
        <taxon>Basidiomycota</taxon>
        <taxon>Agaricomycotina</taxon>
        <taxon>Agaricomycetes</taxon>
        <taxon>Agaricomycetidae</taxon>
        <taxon>Agaricales</taxon>
        <taxon>Agaricineae</taxon>
        <taxon>Strophariaceae</taxon>
        <taxon>Agrocybe</taxon>
    </lineage>
</organism>
<feature type="transmembrane region" description="Helical" evidence="2">
    <location>
        <begin position="158"/>
        <end position="179"/>
    </location>
</feature>
<comment type="caution">
    <text evidence="3">The sequence shown here is derived from an EMBL/GenBank/DDBJ whole genome shotgun (WGS) entry which is preliminary data.</text>
</comment>
<feature type="transmembrane region" description="Helical" evidence="2">
    <location>
        <begin position="250"/>
        <end position="271"/>
    </location>
</feature>
<keyword evidence="2" id="KW-0472">Membrane</keyword>
<evidence type="ECO:0000256" key="1">
    <source>
        <dbReference type="SAM" id="MobiDB-lite"/>
    </source>
</evidence>
<reference evidence="3" key="1">
    <citation type="submission" date="2022-07" db="EMBL/GenBank/DDBJ databases">
        <title>Genome Sequence of Agrocybe chaxingu.</title>
        <authorList>
            <person name="Buettner E."/>
        </authorList>
    </citation>
    <scope>NUCLEOTIDE SEQUENCE</scope>
    <source>
        <strain evidence="3">MP-N11</strain>
    </source>
</reference>
<name>A0A9W8K706_9AGAR</name>
<dbReference type="OrthoDB" id="2603at2759"/>
<sequence>MGTTRATDPIDPLPKNRAPRDLEHNSHFDITLWHHELHPQIVKECARNSLPKAVGRYFHPTHVHLRFIKDDGEGERWQLWSSRDHRKQRHVEVSPKTQRPRHGATFWDRLTHMRNVEYWNVSWWVAQTFTWGSVVWVVNAFTAFLPFVNSRVSRSPDITGWTAFVGATIFEIGSVLGILEAWNRDDRANFGWGISIHHPSTDNAVLNNGQPYKPSGDPFKFDSLEEKRVSGDKKWIYFPANSKYWREMGFLAAFFQLIGATIFWISGFTAIPQIQSAIEDKTDLFNGVFWTPQVVGGSGFIISS</sequence>
<dbReference type="Proteomes" id="UP001148786">
    <property type="component" value="Unassembled WGS sequence"/>
</dbReference>
<feature type="region of interest" description="Disordered" evidence="1">
    <location>
        <begin position="1"/>
        <end position="21"/>
    </location>
</feature>
<keyword evidence="2" id="KW-0812">Transmembrane</keyword>
<protein>
    <submittedName>
        <fullName evidence="3">Uncharacterized protein</fullName>
    </submittedName>
</protein>